<gene>
    <name evidence="8" type="ORF">NCTC12195_05007</name>
    <name evidence="7" type="ORF">SGA02_23910</name>
</gene>
<evidence type="ECO:0000256" key="4">
    <source>
        <dbReference type="ARBA" id="ARBA00023004"/>
    </source>
</evidence>
<dbReference type="InterPro" id="IPR007197">
    <property type="entry name" value="rSAM"/>
</dbReference>
<evidence type="ECO:0000313" key="7">
    <source>
        <dbReference type="EMBL" id="GEQ06563.1"/>
    </source>
</evidence>
<protein>
    <submittedName>
        <fullName evidence="8">Hopanoid biosynthesis associated radical SAM protein HpnJ</fullName>
    </submittedName>
</protein>
<dbReference type="PANTHER" id="PTHR43409:SF16">
    <property type="entry name" value="SLR0320 PROTEIN"/>
    <property type="match status" value="1"/>
</dbReference>
<accession>A0A0D0SNE2</accession>
<evidence type="ECO:0000313" key="9">
    <source>
        <dbReference type="Proteomes" id="UP000255277"/>
    </source>
</evidence>
<evidence type="ECO:0000313" key="8">
    <source>
        <dbReference type="EMBL" id="SUQ38630.1"/>
    </source>
</evidence>
<dbReference type="STRING" id="1293.SH09_12065"/>
<dbReference type="OrthoDB" id="9801659at2"/>
<reference evidence="8 9" key="1">
    <citation type="submission" date="2018-06" db="EMBL/GenBank/DDBJ databases">
        <authorList>
            <consortium name="Pathogen Informatics"/>
            <person name="Doyle S."/>
        </authorList>
    </citation>
    <scope>NUCLEOTIDE SEQUENCE [LARGE SCALE GENOMIC DNA]</scope>
    <source>
        <strain evidence="8 9">NCTC12195</strain>
    </source>
</reference>
<dbReference type="EMBL" id="BKAX01000007">
    <property type="protein sequence ID" value="GEQ06563.1"/>
    <property type="molecule type" value="Genomic_DNA"/>
</dbReference>
<dbReference type="InterPro" id="IPR006638">
    <property type="entry name" value="Elp3/MiaA/NifB-like_rSAM"/>
</dbReference>
<dbReference type="GO" id="GO:0046872">
    <property type="term" value="F:metal ion binding"/>
    <property type="evidence" value="ECO:0007669"/>
    <property type="project" value="UniProtKB-KW"/>
</dbReference>
<keyword evidence="5" id="KW-0411">Iron-sulfur</keyword>
<dbReference type="GO" id="GO:0005829">
    <property type="term" value="C:cytosol"/>
    <property type="evidence" value="ECO:0007669"/>
    <property type="project" value="TreeGrafter"/>
</dbReference>
<keyword evidence="4" id="KW-0408">Iron</keyword>
<keyword evidence="10" id="KW-1185">Reference proteome</keyword>
<sequence>MNVLVIWPPHIPSYFNAGHHLAVFQVGAYLRENDIKKVKCVDAGALNYTWKDIGDLLIQEKFDAIAIMNDFDAVDDFERFIKYANKLNPEAKIVTFGRLSKQIPGFFKNYNIDGIVESGDYEIGVKLFLNYLVNKDVEELHGLLIKKSSWHYTKPGLFIEPEEWVLPKVEEIPYNDYKNMYLNDANKFCGIPYRKELVVNVARGCPVGCEYCDVHVMQGRKERRLSVQRTIQYIKESFEKVDFDYVSMYAPTFTLNKKWVLNFCEELTEMGSIYPWKCVTTTFHLNEELIKAMSESGCVRISIGVETLDKKAKDSLPKIKQESEDNFNNVANWCDKYGIELNCFVILGLPGETIEGAQYTINKIHERKGRVRPTIYTPYNLLNENMSVEEVSSFNRQLFVDNVIDPEDELSIYEEFFGKDNHLTEVYKKIESKER</sequence>
<dbReference type="InterPro" id="IPR058240">
    <property type="entry name" value="rSAM_sf"/>
</dbReference>
<dbReference type="SUPFAM" id="SSF102114">
    <property type="entry name" value="Radical SAM enzymes"/>
    <property type="match status" value="1"/>
</dbReference>
<dbReference type="SMART" id="SM00729">
    <property type="entry name" value="Elp3"/>
    <property type="match status" value="1"/>
</dbReference>
<dbReference type="Pfam" id="PF04055">
    <property type="entry name" value="Radical_SAM"/>
    <property type="match status" value="1"/>
</dbReference>
<evidence type="ECO:0000256" key="1">
    <source>
        <dbReference type="ARBA" id="ARBA00001966"/>
    </source>
</evidence>
<proteinExistence type="predicted"/>
<dbReference type="Gene3D" id="3.80.30.20">
    <property type="entry name" value="tm_1862 like domain"/>
    <property type="match status" value="1"/>
</dbReference>
<name>A0A0D0SNE2_STAGA</name>
<feature type="domain" description="Radical SAM core" evidence="6">
    <location>
        <begin position="191"/>
        <end position="413"/>
    </location>
</feature>
<organism evidence="8 9">
    <name type="scientific">Staphylococcus gallinarum</name>
    <dbReference type="NCBI Taxonomy" id="1293"/>
    <lineage>
        <taxon>Bacteria</taxon>
        <taxon>Bacillati</taxon>
        <taxon>Bacillota</taxon>
        <taxon>Bacilli</taxon>
        <taxon>Bacillales</taxon>
        <taxon>Staphylococcaceae</taxon>
        <taxon>Staphylococcus</taxon>
    </lineage>
</organism>
<dbReference type="Proteomes" id="UP000321057">
    <property type="component" value="Unassembled WGS sequence"/>
</dbReference>
<evidence type="ECO:0000256" key="2">
    <source>
        <dbReference type="ARBA" id="ARBA00022691"/>
    </source>
</evidence>
<dbReference type="CDD" id="cd01335">
    <property type="entry name" value="Radical_SAM"/>
    <property type="match status" value="1"/>
</dbReference>
<evidence type="ECO:0000256" key="5">
    <source>
        <dbReference type="ARBA" id="ARBA00023014"/>
    </source>
</evidence>
<dbReference type="PROSITE" id="PS51918">
    <property type="entry name" value="RADICAL_SAM"/>
    <property type="match status" value="1"/>
</dbReference>
<dbReference type="InterPro" id="IPR023404">
    <property type="entry name" value="rSAM_horseshoe"/>
</dbReference>
<dbReference type="GO" id="GO:0003824">
    <property type="term" value="F:catalytic activity"/>
    <property type="evidence" value="ECO:0007669"/>
    <property type="project" value="InterPro"/>
</dbReference>
<evidence type="ECO:0000259" key="6">
    <source>
        <dbReference type="PROSITE" id="PS51918"/>
    </source>
</evidence>
<dbReference type="SFLD" id="SFLDS00029">
    <property type="entry name" value="Radical_SAM"/>
    <property type="match status" value="1"/>
</dbReference>
<dbReference type="PANTHER" id="PTHR43409">
    <property type="entry name" value="ANAEROBIC MAGNESIUM-PROTOPORPHYRIN IX MONOMETHYL ESTER CYCLASE-RELATED"/>
    <property type="match status" value="1"/>
</dbReference>
<dbReference type="RefSeq" id="WP_042739909.1">
    <property type="nucleotide sequence ID" value="NZ_BKAX01000007.1"/>
</dbReference>
<keyword evidence="2" id="KW-0949">S-adenosyl-L-methionine</keyword>
<comment type="cofactor">
    <cofactor evidence="1">
        <name>[4Fe-4S] cluster</name>
        <dbReference type="ChEBI" id="CHEBI:49883"/>
    </cofactor>
</comment>
<dbReference type="EMBL" id="UHDK01000003">
    <property type="protein sequence ID" value="SUQ38630.1"/>
    <property type="molecule type" value="Genomic_DNA"/>
</dbReference>
<evidence type="ECO:0000256" key="3">
    <source>
        <dbReference type="ARBA" id="ARBA00022723"/>
    </source>
</evidence>
<evidence type="ECO:0000313" key="10">
    <source>
        <dbReference type="Proteomes" id="UP000321057"/>
    </source>
</evidence>
<dbReference type="Proteomes" id="UP000255277">
    <property type="component" value="Unassembled WGS sequence"/>
</dbReference>
<dbReference type="SFLD" id="SFLDG01082">
    <property type="entry name" value="B12-binding_domain_containing"/>
    <property type="match status" value="1"/>
</dbReference>
<dbReference type="AlphaFoldDB" id="A0A0D0SNE2"/>
<keyword evidence="3" id="KW-0479">Metal-binding</keyword>
<dbReference type="InterPro" id="IPR051198">
    <property type="entry name" value="BchE-like"/>
</dbReference>
<dbReference type="GO" id="GO:0051536">
    <property type="term" value="F:iron-sulfur cluster binding"/>
    <property type="evidence" value="ECO:0007669"/>
    <property type="project" value="UniProtKB-KW"/>
</dbReference>
<reference evidence="7 10" key="2">
    <citation type="submission" date="2019-07" db="EMBL/GenBank/DDBJ databases">
        <title>Whole genome shotgun sequence of Staphylococcus gallinarum NBRC 109767.</title>
        <authorList>
            <person name="Hosoyama A."/>
            <person name="Uohara A."/>
            <person name="Ohji S."/>
            <person name="Ichikawa N."/>
        </authorList>
    </citation>
    <scope>NUCLEOTIDE SEQUENCE [LARGE SCALE GENOMIC DNA]</scope>
    <source>
        <strain evidence="7 10">NBRC 109767</strain>
    </source>
</reference>